<dbReference type="EMBL" id="PKSM01000012">
    <property type="protein sequence ID" value="POW22175.1"/>
    <property type="molecule type" value="Genomic_DNA"/>
</dbReference>
<dbReference type="VEuPathDB" id="FungiDB:PSHT_01535"/>
<dbReference type="Proteomes" id="UP000238274">
    <property type="component" value="Unassembled WGS sequence"/>
</dbReference>
<dbReference type="OrthoDB" id="2515040at2759"/>
<proteinExistence type="predicted"/>
<reference evidence="2" key="3">
    <citation type="journal article" date="2018" name="Mol. Plant Microbe Interact.">
        <title>Genome sequence resources for the wheat stripe rust pathogen (Puccinia striiformis f. sp. tritici) and the barley stripe rust pathogen (Puccinia striiformis f. sp. hordei).</title>
        <authorList>
            <person name="Xia C."/>
            <person name="Wang M."/>
            <person name="Yin C."/>
            <person name="Cornejo O.E."/>
            <person name="Hulbert S.H."/>
            <person name="Chen X."/>
        </authorList>
    </citation>
    <scope>NUCLEOTIDE SEQUENCE [LARGE SCALE GENOMIC DNA]</scope>
    <source>
        <strain evidence="2">93TX-2</strain>
    </source>
</reference>
<dbReference type="AlphaFoldDB" id="A0A2S4WK67"/>
<accession>A0A2S4WK67</accession>
<comment type="caution">
    <text evidence="1">The sequence shown here is derived from an EMBL/GenBank/DDBJ whole genome shotgun (WGS) entry which is preliminary data.</text>
</comment>
<keyword evidence="2" id="KW-1185">Reference proteome</keyword>
<gene>
    <name evidence="1" type="ORF">PSHT_01535</name>
</gene>
<evidence type="ECO:0000313" key="1">
    <source>
        <dbReference type="EMBL" id="POW22175.1"/>
    </source>
</evidence>
<sequence>MKPLEQMRETMRNHIYTNVIFITLCFAILENFQRATAFDDVETCARSPTANRVFSIVDSGGYSTGIHQEQSGSRKRSREYLLGDGSSSSLPQEAIQIIDSISTAYADRLPHDLFASEDKKAKMKAASKKAFLWYLEASRSFDKWKSDFLELSLKDGEREKFEQQMNVVTNCLSHLSEQKPDEIREWRQQMWLKSIAEMSRTWENLEHKDVEPVRSIIHRGSDLMIDCFIDLARLEIITPECLSRFLNTENRGQVIVAYVNSKFSFKTLTTVYLNLNLKLSLQESPCTLKMAGLLKCQLDSHFHSPHVSKKLSPPFRLINTDLNQETWERIEFDCLKARITSHASTASLSQPSFASLRDSFLESASPDKKELRDSQLESFMIDMMIHVSSQSRLEPMSKDIRKLSQLKHLYDMWGFINRYCGSHISQQYIRESRHFIRLFEEAIGLLSSVIHFILLRKKAYQEEFAVRGLAGPPKVSRHELIGLMDSNQENTRKVSYFNGINDQYQLSLDSQHQINYSSDLFEFKIKPQIPQLSHIKPFEIENSIEKVKDQYRKFYIQLKILETKNPPFPIDNCFQLVLDIPAISVGLIRGFEASVKKLLKV</sequence>
<name>A0A2S4WK67_9BASI</name>
<protein>
    <submittedName>
        <fullName evidence="1">Uncharacterized protein</fullName>
    </submittedName>
</protein>
<organism evidence="1 2">
    <name type="scientific">Puccinia striiformis</name>
    <dbReference type="NCBI Taxonomy" id="27350"/>
    <lineage>
        <taxon>Eukaryota</taxon>
        <taxon>Fungi</taxon>
        <taxon>Dikarya</taxon>
        <taxon>Basidiomycota</taxon>
        <taxon>Pucciniomycotina</taxon>
        <taxon>Pucciniomycetes</taxon>
        <taxon>Pucciniales</taxon>
        <taxon>Pucciniaceae</taxon>
        <taxon>Puccinia</taxon>
    </lineage>
</organism>
<reference evidence="2" key="2">
    <citation type="journal article" date="2018" name="BMC Genomics">
        <title>Genomic insights into host adaptation between the wheat stripe rust pathogen (Puccinia striiformis f. sp. tritici) and the barley stripe rust pathogen (Puccinia striiformis f. sp. hordei).</title>
        <authorList>
            <person name="Xia C."/>
            <person name="Wang M."/>
            <person name="Yin C."/>
            <person name="Cornejo O.E."/>
            <person name="Hulbert S.H."/>
            <person name="Chen X."/>
        </authorList>
    </citation>
    <scope>NUCLEOTIDE SEQUENCE [LARGE SCALE GENOMIC DNA]</scope>
    <source>
        <strain evidence="2">93TX-2</strain>
    </source>
</reference>
<evidence type="ECO:0000313" key="2">
    <source>
        <dbReference type="Proteomes" id="UP000238274"/>
    </source>
</evidence>
<dbReference type="VEuPathDB" id="FungiDB:PSTT_08078"/>
<reference evidence="1 2" key="1">
    <citation type="submission" date="2017-12" db="EMBL/GenBank/DDBJ databases">
        <title>Gene loss provides genomic basis for host adaptation in cereal stripe rust fungi.</title>
        <authorList>
            <person name="Xia C."/>
        </authorList>
    </citation>
    <scope>NUCLEOTIDE SEQUENCE [LARGE SCALE GENOMIC DNA]</scope>
    <source>
        <strain evidence="1 2">93TX-2</strain>
    </source>
</reference>